<feature type="domain" description="Envelope protein N-terminal" evidence="1">
    <location>
        <begin position="16"/>
        <end position="313"/>
    </location>
</feature>
<organism evidence="2 3">
    <name type="scientific">Halorussus limi</name>
    <dbReference type="NCBI Taxonomy" id="2938695"/>
    <lineage>
        <taxon>Archaea</taxon>
        <taxon>Methanobacteriati</taxon>
        <taxon>Methanobacteriota</taxon>
        <taxon>Stenosarchaea group</taxon>
        <taxon>Halobacteria</taxon>
        <taxon>Halobacteriales</taxon>
        <taxon>Haladaptataceae</taxon>
        <taxon>Halorussus</taxon>
    </lineage>
</organism>
<proteinExistence type="predicted"/>
<gene>
    <name evidence="2" type="ORF">M0R89_00540</name>
</gene>
<dbReference type="KEGG" id="halx:M0R89_00540"/>
<dbReference type="EMBL" id="CP096659">
    <property type="protein sequence ID" value="UPV74572.1"/>
    <property type="molecule type" value="Genomic_DNA"/>
</dbReference>
<accession>A0A8U0HU10</accession>
<reference evidence="2 3" key="1">
    <citation type="submission" date="2022-04" db="EMBL/GenBank/DDBJ databases">
        <title>Diverse halophilic archaea isolated from saline environments.</title>
        <authorList>
            <person name="Cui H.-L."/>
        </authorList>
    </citation>
    <scope>NUCLEOTIDE SEQUENCE [LARGE SCALE GENOMIC DNA]</scope>
    <source>
        <strain evidence="2 3">XZYJT49</strain>
    </source>
</reference>
<name>A0A8U0HU10_9EURY</name>
<dbReference type="AlphaFoldDB" id="A0A8U0HU10"/>
<dbReference type="Pfam" id="PF26255">
    <property type="entry name" value="Viral_env_HRPV"/>
    <property type="match status" value="1"/>
</dbReference>
<dbReference type="GeneID" id="73043904"/>
<protein>
    <recommendedName>
        <fullName evidence="1">Envelope protein N-terminal domain-containing protein</fullName>
    </recommendedName>
</protein>
<evidence type="ECO:0000259" key="1">
    <source>
        <dbReference type="Pfam" id="PF26255"/>
    </source>
</evidence>
<evidence type="ECO:0000313" key="2">
    <source>
        <dbReference type="EMBL" id="UPV74572.1"/>
    </source>
</evidence>
<evidence type="ECO:0000313" key="3">
    <source>
        <dbReference type="Proteomes" id="UP000830729"/>
    </source>
</evidence>
<dbReference type="InterPro" id="IPR058677">
    <property type="entry name" value="ORF4_N"/>
</dbReference>
<keyword evidence="3" id="KW-1185">Reference proteome</keyword>
<dbReference type="Proteomes" id="UP000830729">
    <property type="component" value="Chromosome"/>
</dbReference>
<sequence>MVVAVFSAGQINEDKCGDNHVDHVIEDMQESDANQTKTDIYSAASGQKAQTQNSLTVMDNYLNDTESVAWMHAEKAIAKAYKNGKSKAEAKIAAKEAIEDYYAVKQRNLIETWNVSLTAADTLRQRAVMEEKVPDDYVYTATESRDDATTSVDSTNYTSTQITLVNETSHNVSSLRMNMSGYSTPAIVTVSGMTQKPSYNSLYVGTFESEGNFDGSQVYLQGIAVAPPSSDYSRLQYLEFQQFETRWNKLGSKASSLQSEVDPYVDSTWDAYQEDRINASDVMSRTTLMFEQGVDAKNSSGMYNTVAGLAAMGLETPNLNESGYMTVQMDGQTYEGLLLADNPPNGTWETNTTYTASNFSGPVNLATLDGGLKTVEGEFVIQNMTDKSGDEIQSIQTREYVYKTSDASGLLEKMEDMQTLRMEIEEREPTAGGGSSSGTGLDNVSMKQIGAILAILGGLALISSRGKN</sequence>
<dbReference type="RefSeq" id="WP_248650617.1">
    <property type="nucleotide sequence ID" value="NZ_CP096659.1"/>
</dbReference>